<dbReference type="EnsemblPlants" id="KQJ81433">
    <property type="protein sequence ID" value="KQJ81433"/>
    <property type="gene ID" value="BRADI_5g00680v3"/>
</dbReference>
<feature type="transmembrane region" description="Helical" evidence="1">
    <location>
        <begin position="126"/>
        <end position="146"/>
    </location>
</feature>
<feature type="transmembrane region" description="Helical" evidence="1">
    <location>
        <begin position="59"/>
        <end position="77"/>
    </location>
</feature>
<dbReference type="OrthoDB" id="1166648at2759"/>
<feature type="transmembrane region" description="Helical" evidence="1">
    <location>
        <begin position="182"/>
        <end position="202"/>
    </location>
</feature>
<reference evidence="4" key="3">
    <citation type="submission" date="2018-08" db="UniProtKB">
        <authorList>
            <consortium name="EnsemblPlants"/>
        </authorList>
    </citation>
    <scope>IDENTIFICATION</scope>
    <source>
        <strain evidence="4">cv. Bd21</strain>
    </source>
</reference>
<gene>
    <name evidence="3" type="ORF">BRADI_5g00680v3</name>
</gene>
<dbReference type="EMBL" id="CM000884">
    <property type="protein sequence ID" value="KQJ81433.1"/>
    <property type="molecule type" value="Genomic_DNA"/>
</dbReference>
<feature type="transmembrane region" description="Helical" evidence="1">
    <location>
        <begin position="158"/>
        <end position="176"/>
    </location>
</feature>
<sequence>MSAVTPLPTAGDDPQEEELVTVRVPPAVKDGARVQVQQHVQPAPPADDSSQKMMELRGWLMVLATVIASITYASGLSPPGGFERASRPRVTATMPPPRSGGIINGTTVVDSMMPALREASPGRFRAFYYCNTAAFALSLSIMLLLASRDLRKLAKTKALEILVGLDVLALLVAYIAGSTFGVMELAVCSGLVLIVPLALVVVSSSRLGGKYFWDEVSSE</sequence>
<evidence type="ECO:0000313" key="4">
    <source>
        <dbReference type="EnsemblPlants" id="KQJ81433"/>
    </source>
</evidence>
<keyword evidence="1" id="KW-0472">Membrane</keyword>
<name>A0A0Q3NY93_BRADI</name>
<dbReference type="PANTHER" id="PTHR24177:SF428">
    <property type="entry name" value="PGG DOMAIN-CONTAINING PROTEIN"/>
    <property type="match status" value="1"/>
</dbReference>
<keyword evidence="5" id="KW-1185">Reference proteome</keyword>
<evidence type="ECO:0000313" key="5">
    <source>
        <dbReference type="Proteomes" id="UP000008810"/>
    </source>
</evidence>
<reference evidence="3" key="2">
    <citation type="submission" date="2017-06" db="EMBL/GenBank/DDBJ databases">
        <title>WGS assembly of Brachypodium distachyon.</title>
        <authorList>
            <consortium name="The International Brachypodium Initiative"/>
            <person name="Lucas S."/>
            <person name="Harmon-Smith M."/>
            <person name="Lail K."/>
            <person name="Tice H."/>
            <person name="Grimwood J."/>
            <person name="Bruce D."/>
            <person name="Barry K."/>
            <person name="Shu S."/>
            <person name="Lindquist E."/>
            <person name="Wang M."/>
            <person name="Pitluck S."/>
            <person name="Vogel J.P."/>
            <person name="Garvin D.F."/>
            <person name="Mockler T.C."/>
            <person name="Schmutz J."/>
            <person name="Rokhsar D."/>
            <person name="Bevan M.W."/>
        </authorList>
    </citation>
    <scope>NUCLEOTIDE SEQUENCE</scope>
    <source>
        <strain evidence="3">Bd21</strain>
    </source>
</reference>
<evidence type="ECO:0000259" key="2">
    <source>
        <dbReference type="Pfam" id="PF13962"/>
    </source>
</evidence>
<dbReference type="AlphaFoldDB" id="A0A0Q3NY93"/>
<dbReference type="GO" id="GO:0016020">
    <property type="term" value="C:membrane"/>
    <property type="evidence" value="ECO:0000318"/>
    <property type="project" value="GO_Central"/>
</dbReference>
<dbReference type="InParanoid" id="A0A0Q3NY93"/>
<dbReference type="Gramene" id="KQJ81433">
    <property type="protein sequence ID" value="KQJ81433"/>
    <property type="gene ID" value="BRADI_5g00680v3"/>
</dbReference>
<proteinExistence type="predicted"/>
<keyword evidence="1" id="KW-1133">Transmembrane helix</keyword>
<dbReference type="Pfam" id="PF13962">
    <property type="entry name" value="PGG"/>
    <property type="match status" value="1"/>
</dbReference>
<feature type="domain" description="PGG" evidence="2">
    <location>
        <begin position="51"/>
        <end position="179"/>
    </location>
</feature>
<evidence type="ECO:0000313" key="3">
    <source>
        <dbReference type="EMBL" id="KQJ81433.1"/>
    </source>
</evidence>
<organism evidence="3">
    <name type="scientific">Brachypodium distachyon</name>
    <name type="common">Purple false brome</name>
    <name type="synonym">Trachynia distachya</name>
    <dbReference type="NCBI Taxonomy" id="15368"/>
    <lineage>
        <taxon>Eukaryota</taxon>
        <taxon>Viridiplantae</taxon>
        <taxon>Streptophyta</taxon>
        <taxon>Embryophyta</taxon>
        <taxon>Tracheophyta</taxon>
        <taxon>Spermatophyta</taxon>
        <taxon>Magnoliopsida</taxon>
        <taxon>Liliopsida</taxon>
        <taxon>Poales</taxon>
        <taxon>Poaceae</taxon>
        <taxon>BOP clade</taxon>
        <taxon>Pooideae</taxon>
        <taxon>Stipodae</taxon>
        <taxon>Brachypodieae</taxon>
        <taxon>Brachypodium</taxon>
    </lineage>
</organism>
<dbReference type="Proteomes" id="UP000008810">
    <property type="component" value="Chromosome 5"/>
</dbReference>
<evidence type="ECO:0000256" key="1">
    <source>
        <dbReference type="SAM" id="Phobius"/>
    </source>
</evidence>
<dbReference type="PANTHER" id="PTHR24177">
    <property type="entry name" value="CASKIN"/>
    <property type="match status" value="1"/>
</dbReference>
<dbReference type="STRING" id="15368.A0A0Q3NY93"/>
<reference evidence="3 4" key="1">
    <citation type="journal article" date="2010" name="Nature">
        <title>Genome sequencing and analysis of the model grass Brachypodium distachyon.</title>
        <authorList>
            <consortium name="International Brachypodium Initiative"/>
        </authorList>
    </citation>
    <scope>NUCLEOTIDE SEQUENCE [LARGE SCALE GENOMIC DNA]</scope>
    <source>
        <strain evidence="3 4">Bd21</strain>
    </source>
</reference>
<accession>A0A0Q3NY93</accession>
<protein>
    <recommendedName>
        <fullName evidence="2">PGG domain-containing protein</fullName>
    </recommendedName>
</protein>
<dbReference type="FunCoup" id="A0A0Q3NY93">
    <property type="interactions" value="120"/>
</dbReference>
<dbReference type="InterPro" id="IPR026961">
    <property type="entry name" value="PGG_dom"/>
</dbReference>
<keyword evidence="1" id="KW-0812">Transmembrane</keyword>